<dbReference type="AlphaFoldDB" id="A0A0D1XM47"/>
<feature type="compositionally biased region" description="Pro residues" evidence="1">
    <location>
        <begin position="88"/>
        <end position="97"/>
    </location>
</feature>
<sequence length="105" mass="11999">MRDLAGQLEADDIREPTLFNDMPYSLDQRSYIPAQPKPKKITASGDFVVRHFRLDTDYLPTVCKYIPYPLDSLPTGSLHNHEIRPRFGRPPRPPGYSPPHLVDAL</sequence>
<gene>
    <name evidence="2" type="ORF">PV10_08824</name>
</gene>
<evidence type="ECO:0000313" key="2">
    <source>
        <dbReference type="EMBL" id="KIV89241.1"/>
    </source>
</evidence>
<dbReference type="HOGENOM" id="CLU_2236601_0_0_1"/>
<organism evidence="2 3">
    <name type="scientific">Exophiala mesophila</name>
    <name type="common">Black yeast-like fungus</name>
    <dbReference type="NCBI Taxonomy" id="212818"/>
    <lineage>
        <taxon>Eukaryota</taxon>
        <taxon>Fungi</taxon>
        <taxon>Dikarya</taxon>
        <taxon>Ascomycota</taxon>
        <taxon>Pezizomycotina</taxon>
        <taxon>Eurotiomycetes</taxon>
        <taxon>Chaetothyriomycetidae</taxon>
        <taxon>Chaetothyriales</taxon>
        <taxon>Herpotrichiellaceae</taxon>
        <taxon>Exophiala</taxon>
    </lineage>
</organism>
<proteinExistence type="predicted"/>
<keyword evidence="3" id="KW-1185">Reference proteome</keyword>
<feature type="region of interest" description="Disordered" evidence="1">
    <location>
        <begin position="79"/>
        <end position="105"/>
    </location>
</feature>
<dbReference type="GeneID" id="27326669"/>
<name>A0A0D1XM47_EXOME</name>
<evidence type="ECO:0000313" key="3">
    <source>
        <dbReference type="Proteomes" id="UP000054302"/>
    </source>
</evidence>
<evidence type="ECO:0000256" key="1">
    <source>
        <dbReference type="SAM" id="MobiDB-lite"/>
    </source>
</evidence>
<accession>A0A0D1XM47</accession>
<dbReference type="RefSeq" id="XP_016220815.1">
    <property type="nucleotide sequence ID" value="XM_016373904.1"/>
</dbReference>
<reference evidence="2 3" key="1">
    <citation type="submission" date="2015-01" db="EMBL/GenBank/DDBJ databases">
        <title>The Genome Sequence of Exophiala mesophila CBS40295.</title>
        <authorList>
            <consortium name="The Broad Institute Genomics Platform"/>
            <person name="Cuomo C."/>
            <person name="de Hoog S."/>
            <person name="Gorbushina A."/>
            <person name="Stielow B."/>
            <person name="Teixiera M."/>
            <person name="Abouelleil A."/>
            <person name="Chapman S.B."/>
            <person name="Priest M."/>
            <person name="Young S.K."/>
            <person name="Wortman J."/>
            <person name="Nusbaum C."/>
            <person name="Birren B."/>
        </authorList>
    </citation>
    <scope>NUCLEOTIDE SEQUENCE [LARGE SCALE GENOMIC DNA]</scope>
    <source>
        <strain evidence="2 3">CBS 40295</strain>
    </source>
</reference>
<dbReference type="VEuPathDB" id="FungiDB:PV10_08824"/>
<dbReference type="EMBL" id="KN847525">
    <property type="protein sequence ID" value="KIV89241.1"/>
    <property type="molecule type" value="Genomic_DNA"/>
</dbReference>
<protein>
    <submittedName>
        <fullName evidence="2">Uncharacterized protein</fullName>
    </submittedName>
</protein>
<dbReference type="Proteomes" id="UP000054302">
    <property type="component" value="Unassembled WGS sequence"/>
</dbReference>